<organism evidence="3 4">
    <name type="scientific">Actinomadura fibrosa</name>
    <dbReference type="NCBI Taxonomy" id="111802"/>
    <lineage>
        <taxon>Bacteria</taxon>
        <taxon>Bacillati</taxon>
        <taxon>Actinomycetota</taxon>
        <taxon>Actinomycetes</taxon>
        <taxon>Streptosporangiales</taxon>
        <taxon>Thermomonosporaceae</taxon>
        <taxon>Actinomadura</taxon>
    </lineage>
</organism>
<keyword evidence="1" id="KW-0560">Oxidoreductase</keyword>
<dbReference type="Pfam" id="PF00248">
    <property type="entry name" value="Aldo_ket_red"/>
    <property type="match status" value="1"/>
</dbReference>
<dbReference type="InterPro" id="IPR050791">
    <property type="entry name" value="Aldo-Keto_reductase"/>
</dbReference>
<dbReference type="Gene3D" id="3.20.20.100">
    <property type="entry name" value="NADP-dependent oxidoreductase domain"/>
    <property type="match status" value="1"/>
</dbReference>
<dbReference type="PANTHER" id="PTHR43625">
    <property type="entry name" value="AFLATOXIN B1 ALDEHYDE REDUCTASE"/>
    <property type="match status" value="1"/>
</dbReference>
<dbReference type="SUPFAM" id="SSF51430">
    <property type="entry name" value="NAD(P)-linked oxidoreductase"/>
    <property type="match status" value="1"/>
</dbReference>
<evidence type="ECO:0000259" key="2">
    <source>
        <dbReference type="Pfam" id="PF00248"/>
    </source>
</evidence>
<dbReference type="PANTHER" id="PTHR43625:SF40">
    <property type="entry name" value="ALDO-KETO REDUCTASE YAKC [NADP(+)]"/>
    <property type="match status" value="1"/>
</dbReference>
<reference evidence="4" key="1">
    <citation type="journal article" date="2019" name="Int. J. Syst. Evol. Microbiol.">
        <title>The Global Catalogue of Microorganisms (GCM) 10K type strain sequencing project: providing services to taxonomists for standard genome sequencing and annotation.</title>
        <authorList>
            <consortium name="The Broad Institute Genomics Platform"/>
            <consortium name="The Broad Institute Genome Sequencing Center for Infectious Disease"/>
            <person name="Wu L."/>
            <person name="Ma J."/>
        </authorList>
    </citation>
    <scope>NUCLEOTIDE SEQUENCE [LARGE SCALE GENOMIC DNA]</scope>
    <source>
        <strain evidence="4">JCM 9371</strain>
    </source>
</reference>
<dbReference type="InterPro" id="IPR023210">
    <property type="entry name" value="NADP_OxRdtase_dom"/>
</dbReference>
<comment type="caution">
    <text evidence="3">The sequence shown here is derived from an EMBL/GenBank/DDBJ whole genome shotgun (WGS) entry which is preliminary data.</text>
</comment>
<evidence type="ECO:0000313" key="3">
    <source>
        <dbReference type="EMBL" id="MFD0683241.1"/>
    </source>
</evidence>
<dbReference type="InterPro" id="IPR036812">
    <property type="entry name" value="NAD(P)_OxRdtase_dom_sf"/>
</dbReference>
<proteinExistence type="predicted"/>
<name>A0ABW2X9W2_9ACTN</name>
<evidence type="ECO:0000313" key="4">
    <source>
        <dbReference type="Proteomes" id="UP001597063"/>
    </source>
</evidence>
<feature type="domain" description="NADP-dependent oxidoreductase" evidence="2">
    <location>
        <begin position="19"/>
        <end position="310"/>
    </location>
</feature>
<dbReference type="RefSeq" id="WP_378322158.1">
    <property type="nucleotide sequence ID" value="NZ_JBHTGP010000001.1"/>
</dbReference>
<protein>
    <submittedName>
        <fullName evidence="3">Aldo/keto reductase</fullName>
    </submittedName>
</protein>
<gene>
    <name evidence="3" type="ORF">ACFQZM_01925</name>
</gene>
<accession>A0ABW2X9W2</accession>
<dbReference type="Proteomes" id="UP001597063">
    <property type="component" value="Unassembled WGS sequence"/>
</dbReference>
<sequence>MHAREFGSAGAARPISRSAIGLGTLALTGRSGPVDDRASVATIRFALDIGVTLIDAAVVHGAERVERLVGRAVAGRRDEAVIAACGGFRRDAGGRRARLDGTPGHLRRSCESSLGRLGVDHIDLYYLAGVDPRVPVEDSIGELAELVAAGKVRHVGVSGVSVDQLRRAHAVHPVAALAAEYSLWERRVEAECLPAARRRGVAVFACRPLGRGFLTGRIRSADQLAARDLRRDDPRFWPENLPGNLDLLRAAEKAAADRDIGLSRLALAWLLCRNGGVTPVPSTRDRLHLEMNAAAAGVRLTPEECEHLAALFPPAAVAGRAVP</sequence>
<dbReference type="EMBL" id="JBHTGP010000001">
    <property type="protein sequence ID" value="MFD0683241.1"/>
    <property type="molecule type" value="Genomic_DNA"/>
</dbReference>
<keyword evidence="4" id="KW-1185">Reference proteome</keyword>
<evidence type="ECO:0000256" key="1">
    <source>
        <dbReference type="ARBA" id="ARBA00023002"/>
    </source>
</evidence>